<comment type="caution">
    <text evidence="1">The sequence shown here is derived from an EMBL/GenBank/DDBJ whole genome shotgun (WGS) entry which is preliminary data.</text>
</comment>
<dbReference type="Proteomes" id="UP001206878">
    <property type="component" value="Unassembled WGS sequence"/>
</dbReference>
<gene>
    <name evidence="1" type="ORF">NVV43_22895</name>
</gene>
<name>A0AAW5N2G4_9ESCH</name>
<evidence type="ECO:0000313" key="1">
    <source>
        <dbReference type="EMBL" id="MCR6678412.1"/>
    </source>
</evidence>
<dbReference type="EMBL" id="JANPXH010000060">
    <property type="protein sequence ID" value="MCR6678412.1"/>
    <property type="molecule type" value="Genomic_DNA"/>
</dbReference>
<accession>A0AAW5N2G4</accession>
<sequence length="63" mass="6983">MCLMGTVCAQTVRHSFSCIAMQWAENDPDAFFRFSLGKTSLFAVSASESRSVRFSGARNATLW</sequence>
<dbReference type="AlphaFoldDB" id="A0AAW5N2G4"/>
<proteinExistence type="predicted"/>
<reference evidence="1" key="1">
    <citation type="submission" date="2022-07" db="EMBL/GenBank/DDBJ databases">
        <title>Diversity of ethanolamine utilization by human commensal Escherichia coli.</title>
        <authorList>
            <person name="Jubelin G."/>
        </authorList>
    </citation>
    <scope>NUCLEOTIDE SEQUENCE</scope>
    <source>
        <strain evidence="1">S1</strain>
    </source>
</reference>
<evidence type="ECO:0000313" key="2">
    <source>
        <dbReference type="Proteomes" id="UP001206878"/>
    </source>
</evidence>
<organism evidence="1 2">
    <name type="scientific">Escherichia marmotae</name>
    <dbReference type="NCBI Taxonomy" id="1499973"/>
    <lineage>
        <taxon>Bacteria</taxon>
        <taxon>Pseudomonadati</taxon>
        <taxon>Pseudomonadota</taxon>
        <taxon>Gammaproteobacteria</taxon>
        <taxon>Enterobacterales</taxon>
        <taxon>Enterobacteriaceae</taxon>
        <taxon>Escherichia</taxon>
    </lineage>
</organism>
<protein>
    <recommendedName>
        <fullName evidence="3">Secreted protein</fullName>
    </recommendedName>
</protein>
<evidence type="ECO:0008006" key="3">
    <source>
        <dbReference type="Google" id="ProtNLM"/>
    </source>
</evidence>